<protein>
    <submittedName>
        <fullName evidence="1">Uncharacterized protein</fullName>
    </submittedName>
</protein>
<reference evidence="1" key="2">
    <citation type="journal article" date="2015" name="Fish Shellfish Immunol.">
        <title>Early steps in the European eel (Anguilla anguilla)-Vibrio vulnificus interaction in the gills: Role of the RtxA13 toxin.</title>
        <authorList>
            <person name="Callol A."/>
            <person name="Pajuelo D."/>
            <person name="Ebbesson L."/>
            <person name="Teles M."/>
            <person name="MacKenzie S."/>
            <person name="Amaro C."/>
        </authorList>
    </citation>
    <scope>NUCLEOTIDE SEQUENCE</scope>
</reference>
<reference evidence="1" key="1">
    <citation type="submission" date="2014-11" db="EMBL/GenBank/DDBJ databases">
        <authorList>
            <person name="Amaro Gonzalez C."/>
        </authorList>
    </citation>
    <scope>NUCLEOTIDE SEQUENCE</scope>
</reference>
<proteinExistence type="predicted"/>
<organism evidence="1">
    <name type="scientific">Anguilla anguilla</name>
    <name type="common">European freshwater eel</name>
    <name type="synonym">Muraena anguilla</name>
    <dbReference type="NCBI Taxonomy" id="7936"/>
    <lineage>
        <taxon>Eukaryota</taxon>
        <taxon>Metazoa</taxon>
        <taxon>Chordata</taxon>
        <taxon>Craniata</taxon>
        <taxon>Vertebrata</taxon>
        <taxon>Euteleostomi</taxon>
        <taxon>Actinopterygii</taxon>
        <taxon>Neopterygii</taxon>
        <taxon>Teleostei</taxon>
        <taxon>Anguilliformes</taxon>
        <taxon>Anguillidae</taxon>
        <taxon>Anguilla</taxon>
    </lineage>
</organism>
<dbReference type="AlphaFoldDB" id="A0A0E9P707"/>
<name>A0A0E9P707_ANGAN</name>
<evidence type="ECO:0000313" key="1">
    <source>
        <dbReference type="EMBL" id="JAG99804.1"/>
    </source>
</evidence>
<dbReference type="EMBL" id="GBXM01108772">
    <property type="protein sequence ID" value="JAG99804.1"/>
    <property type="molecule type" value="Transcribed_RNA"/>
</dbReference>
<accession>A0A0E9P707</accession>
<sequence length="49" mass="5755">MKKYVFCCCFNLATPKTPSTYTYNYTTILMIQELAFQKCKKTAGNFREN</sequence>